<dbReference type="InterPro" id="IPR019277">
    <property type="entry name" value="DUF2304"/>
</dbReference>
<feature type="transmembrane region" description="Helical" evidence="2">
    <location>
        <begin position="64"/>
        <end position="83"/>
    </location>
</feature>
<feature type="transmembrane region" description="Helical" evidence="2">
    <location>
        <begin position="6"/>
        <end position="23"/>
    </location>
</feature>
<proteinExistence type="predicted"/>
<accession>A0A2S2E0Q7</accession>
<dbReference type="Proteomes" id="UP000245728">
    <property type="component" value="Chromosome"/>
</dbReference>
<evidence type="ECO:0000256" key="2">
    <source>
        <dbReference type="SAM" id="Phobius"/>
    </source>
</evidence>
<dbReference type="KEGG" id="salh:HMF8227_00739"/>
<dbReference type="OrthoDB" id="8812556at2"/>
<evidence type="ECO:0000313" key="3">
    <source>
        <dbReference type="EMBL" id="AWL11235.1"/>
    </source>
</evidence>
<name>A0A2S2E0Q7_9ALTE</name>
<evidence type="ECO:0008006" key="5">
    <source>
        <dbReference type="Google" id="ProtNLM"/>
    </source>
</evidence>
<gene>
    <name evidence="3" type="ORF">HMF8227_00739</name>
</gene>
<dbReference type="Pfam" id="PF10066">
    <property type="entry name" value="DUF2304"/>
    <property type="match status" value="1"/>
</dbReference>
<feature type="transmembrane region" description="Helical" evidence="2">
    <location>
        <begin position="35"/>
        <end position="52"/>
    </location>
</feature>
<dbReference type="RefSeq" id="WP_109338899.1">
    <property type="nucleotide sequence ID" value="NZ_CP029347.1"/>
</dbReference>
<protein>
    <recommendedName>
        <fullName evidence="5">DUF2304 domain-containing protein</fullName>
    </recommendedName>
</protein>
<keyword evidence="4" id="KW-1185">Reference proteome</keyword>
<sequence length="116" mass="12966">MSTPQIVSSIIAALISITIIWMVRRDHLITRDGLKWILISIAILLYGFFPQLNDIIGSGLGISYPPIIPVLLGMGVILIKLLIADIERARMQVTINRLVQRLAMLEADRKDSSRES</sequence>
<dbReference type="EMBL" id="CP029347">
    <property type="protein sequence ID" value="AWL11235.1"/>
    <property type="molecule type" value="Genomic_DNA"/>
</dbReference>
<feature type="coiled-coil region" evidence="1">
    <location>
        <begin position="88"/>
        <end position="115"/>
    </location>
</feature>
<organism evidence="3 4">
    <name type="scientific">Saliniradius amylolyticus</name>
    <dbReference type="NCBI Taxonomy" id="2183582"/>
    <lineage>
        <taxon>Bacteria</taxon>
        <taxon>Pseudomonadati</taxon>
        <taxon>Pseudomonadota</taxon>
        <taxon>Gammaproteobacteria</taxon>
        <taxon>Alteromonadales</taxon>
        <taxon>Alteromonadaceae</taxon>
        <taxon>Saliniradius</taxon>
    </lineage>
</organism>
<keyword evidence="2" id="KW-1133">Transmembrane helix</keyword>
<keyword evidence="2" id="KW-0812">Transmembrane</keyword>
<evidence type="ECO:0000313" key="4">
    <source>
        <dbReference type="Proteomes" id="UP000245728"/>
    </source>
</evidence>
<dbReference type="AlphaFoldDB" id="A0A2S2E0Q7"/>
<reference evidence="3 4" key="1">
    <citation type="submission" date="2018-05" db="EMBL/GenBank/DDBJ databases">
        <title>Salinimonas sp. HMF8227 Genome sequencing and assembly.</title>
        <authorList>
            <person name="Kang H."/>
            <person name="Kang J."/>
            <person name="Cha I."/>
            <person name="Kim H."/>
            <person name="Joh K."/>
        </authorList>
    </citation>
    <scope>NUCLEOTIDE SEQUENCE [LARGE SCALE GENOMIC DNA]</scope>
    <source>
        <strain evidence="3 4">HMF8227</strain>
    </source>
</reference>
<keyword evidence="2" id="KW-0472">Membrane</keyword>
<evidence type="ECO:0000256" key="1">
    <source>
        <dbReference type="SAM" id="Coils"/>
    </source>
</evidence>
<keyword evidence="1" id="KW-0175">Coiled coil</keyword>